<dbReference type="SUPFAM" id="SSF82171">
    <property type="entry name" value="DPP6 N-terminal domain-like"/>
    <property type="match status" value="1"/>
</dbReference>
<keyword evidence="2" id="KW-1185">Reference proteome</keyword>
<dbReference type="CDD" id="cd15482">
    <property type="entry name" value="Sialidase_non-viral"/>
    <property type="match status" value="1"/>
</dbReference>
<gene>
    <name evidence="1" type="ORF">DFO77_10556</name>
</gene>
<dbReference type="SUPFAM" id="SSF48452">
    <property type="entry name" value="TPR-like"/>
    <property type="match status" value="1"/>
</dbReference>
<sequence>MFRILSIIFFFISISTLFGQDREQFQHIVPSSGKSGKAIRAFNDMAYPKAIRIFEDLLQEGELNNSEKGLLAVTYYRLNEPVKAAYVFTQIGEENLSGEFLYTYARALQTLGKYRSAERIMKRYARENPDDTRARKQINTLSFVNSATATKRYEISLLDINSSNSDFGPFMSNGTLFFASDRDLETAIKRRTARDHKPYLNVFKSVSQGQGFSQPELLFPKLKSIFHDGPLCFNADGTEIFLTRNTFHSVFKQKGSDDYNRLMIIHFSRDANNKWNSPTELPLNEPGSSSGHPFLTPDGKRLWFTSNREGGFGGSDIWYVDRSPDGWHRPVNAGKEINTEGDEMFPFEDQNGILYFSSDGHLGMGGLDLFMAKKTEGKYVTKNMGHPINSGKDDFSIFVNDDGKTGFFASNRPGGQGDDDLYHFTIIKPVVFEEDASLQGLNNQNQLTFRIIDQETENPIENVDVGVLDNRGQYMGKAISDKEGEFIINGSTKGEVTVMAAAEFYYPYEKTLPVTESPVVIRLNPIPLYGIHGQITRSDNGSPLSDVTITVASASRDTRTFKTDSEGRFRIRLHPYSNYKLEFSRTGFTSIQTNYSTFSKNTGYQNLNLTVSLKMRPAF</sequence>
<dbReference type="SUPFAM" id="SSF49464">
    <property type="entry name" value="Carboxypeptidase regulatory domain-like"/>
    <property type="match status" value="2"/>
</dbReference>
<proteinExistence type="predicted"/>
<organism evidence="1 2">
    <name type="scientific">Marinilabilia salmonicolor</name>
    <dbReference type="NCBI Taxonomy" id="989"/>
    <lineage>
        <taxon>Bacteria</taxon>
        <taxon>Pseudomonadati</taxon>
        <taxon>Bacteroidota</taxon>
        <taxon>Bacteroidia</taxon>
        <taxon>Marinilabiliales</taxon>
        <taxon>Marinilabiliaceae</taxon>
        <taxon>Marinilabilia</taxon>
    </lineage>
</organism>
<dbReference type="Pfam" id="PF13620">
    <property type="entry name" value="CarboxypepD_reg"/>
    <property type="match status" value="1"/>
</dbReference>
<dbReference type="Proteomes" id="UP000252733">
    <property type="component" value="Unassembled WGS sequence"/>
</dbReference>
<protein>
    <submittedName>
        <fullName evidence="1">WD40 repeat protein</fullName>
    </submittedName>
</protein>
<dbReference type="RefSeq" id="WP_114436600.1">
    <property type="nucleotide sequence ID" value="NZ_QPIZ01000005.1"/>
</dbReference>
<dbReference type="InterPro" id="IPR011659">
    <property type="entry name" value="WD40"/>
</dbReference>
<dbReference type="Gene3D" id="1.25.40.10">
    <property type="entry name" value="Tetratricopeptide repeat domain"/>
    <property type="match status" value="1"/>
</dbReference>
<reference evidence="1 2" key="1">
    <citation type="submission" date="2018-07" db="EMBL/GenBank/DDBJ databases">
        <title>Freshwater and sediment microbial communities from various areas in North America, analyzing microbe dynamics in response to fracking.</title>
        <authorList>
            <person name="Lamendella R."/>
        </authorList>
    </citation>
    <scope>NUCLEOTIDE SEQUENCE [LARGE SCALE GENOMIC DNA]</scope>
    <source>
        <strain evidence="1 2">160A</strain>
    </source>
</reference>
<name>A0A368V8V1_9BACT</name>
<dbReference type="Pfam" id="PF07676">
    <property type="entry name" value="PD40"/>
    <property type="match status" value="3"/>
</dbReference>
<dbReference type="Gene3D" id="2.60.40.1120">
    <property type="entry name" value="Carboxypeptidase-like, regulatory domain"/>
    <property type="match status" value="2"/>
</dbReference>
<evidence type="ECO:0000313" key="2">
    <source>
        <dbReference type="Proteomes" id="UP000252733"/>
    </source>
</evidence>
<evidence type="ECO:0000313" key="1">
    <source>
        <dbReference type="EMBL" id="RCW37548.1"/>
    </source>
</evidence>
<dbReference type="EMBL" id="QPIZ01000005">
    <property type="protein sequence ID" value="RCW37548.1"/>
    <property type="molecule type" value="Genomic_DNA"/>
</dbReference>
<dbReference type="InterPro" id="IPR008969">
    <property type="entry name" value="CarboxyPept-like_regulatory"/>
</dbReference>
<dbReference type="AlphaFoldDB" id="A0A368V8V1"/>
<comment type="caution">
    <text evidence="1">The sequence shown here is derived from an EMBL/GenBank/DDBJ whole genome shotgun (WGS) entry which is preliminary data.</text>
</comment>
<dbReference type="Pfam" id="PF12895">
    <property type="entry name" value="ANAPC3"/>
    <property type="match status" value="1"/>
</dbReference>
<dbReference type="Gene3D" id="2.120.10.30">
    <property type="entry name" value="TolB, C-terminal domain"/>
    <property type="match status" value="1"/>
</dbReference>
<dbReference type="InterPro" id="IPR011042">
    <property type="entry name" value="6-blade_b-propeller_TolB-like"/>
</dbReference>
<accession>A0A368V8V1</accession>
<dbReference type="InterPro" id="IPR011990">
    <property type="entry name" value="TPR-like_helical_dom_sf"/>
</dbReference>